<feature type="compositionally biased region" description="Basic and acidic residues" evidence="1">
    <location>
        <begin position="2026"/>
        <end position="2065"/>
    </location>
</feature>
<feature type="region of interest" description="Disordered" evidence="1">
    <location>
        <begin position="2260"/>
        <end position="2279"/>
    </location>
</feature>
<comment type="caution">
    <text evidence="2">The sequence shown here is derived from an EMBL/GenBank/DDBJ whole genome shotgun (WGS) entry which is preliminary data.</text>
</comment>
<feature type="compositionally biased region" description="Low complexity" evidence="1">
    <location>
        <begin position="1085"/>
        <end position="1094"/>
    </location>
</feature>
<feature type="compositionally biased region" description="Basic residues" evidence="1">
    <location>
        <begin position="2394"/>
        <end position="2405"/>
    </location>
</feature>
<feature type="compositionally biased region" description="Acidic residues" evidence="1">
    <location>
        <begin position="2335"/>
        <end position="2350"/>
    </location>
</feature>
<feature type="compositionally biased region" description="Basic and acidic residues" evidence="1">
    <location>
        <begin position="1945"/>
        <end position="1966"/>
    </location>
</feature>
<feature type="compositionally biased region" description="Basic and acidic residues" evidence="1">
    <location>
        <begin position="1928"/>
        <end position="1937"/>
    </location>
</feature>
<feature type="compositionally biased region" description="Basic and acidic residues" evidence="1">
    <location>
        <begin position="920"/>
        <end position="933"/>
    </location>
</feature>
<feature type="compositionally biased region" description="Basic and acidic residues" evidence="1">
    <location>
        <begin position="686"/>
        <end position="715"/>
    </location>
</feature>
<feature type="compositionally biased region" description="Basic and acidic residues" evidence="1">
    <location>
        <begin position="165"/>
        <end position="178"/>
    </location>
</feature>
<feature type="compositionally biased region" description="Basic and acidic residues" evidence="1">
    <location>
        <begin position="615"/>
        <end position="627"/>
    </location>
</feature>
<feature type="compositionally biased region" description="Basic and acidic residues" evidence="1">
    <location>
        <begin position="1784"/>
        <end position="1808"/>
    </location>
</feature>
<feature type="compositionally biased region" description="Basic and acidic residues" evidence="1">
    <location>
        <begin position="458"/>
        <end position="491"/>
    </location>
</feature>
<feature type="compositionally biased region" description="Low complexity" evidence="1">
    <location>
        <begin position="443"/>
        <end position="457"/>
    </location>
</feature>
<organism evidence="2 3">
    <name type="scientific">Linum tenue</name>
    <dbReference type="NCBI Taxonomy" id="586396"/>
    <lineage>
        <taxon>Eukaryota</taxon>
        <taxon>Viridiplantae</taxon>
        <taxon>Streptophyta</taxon>
        <taxon>Embryophyta</taxon>
        <taxon>Tracheophyta</taxon>
        <taxon>Spermatophyta</taxon>
        <taxon>Magnoliopsida</taxon>
        <taxon>eudicotyledons</taxon>
        <taxon>Gunneridae</taxon>
        <taxon>Pentapetalae</taxon>
        <taxon>rosids</taxon>
        <taxon>fabids</taxon>
        <taxon>Malpighiales</taxon>
        <taxon>Linaceae</taxon>
        <taxon>Linum</taxon>
    </lineage>
</organism>
<feature type="region of interest" description="Disordered" evidence="1">
    <location>
        <begin position="1903"/>
        <end position="2216"/>
    </location>
</feature>
<feature type="compositionally biased region" description="Polar residues" evidence="1">
    <location>
        <begin position="1369"/>
        <end position="1387"/>
    </location>
</feature>
<feature type="compositionally biased region" description="Basic and acidic residues" evidence="1">
    <location>
        <begin position="1555"/>
        <end position="1570"/>
    </location>
</feature>
<feature type="compositionally biased region" description="Basic and acidic residues" evidence="1">
    <location>
        <begin position="344"/>
        <end position="367"/>
    </location>
</feature>
<feature type="region of interest" description="Disordered" evidence="1">
    <location>
        <begin position="1601"/>
        <end position="1890"/>
    </location>
</feature>
<feature type="compositionally biased region" description="Basic and acidic residues" evidence="1">
    <location>
        <begin position="1301"/>
        <end position="1316"/>
    </location>
</feature>
<feature type="region of interest" description="Disordered" evidence="1">
    <location>
        <begin position="1039"/>
        <end position="1526"/>
    </location>
</feature>
<evidence type="ECO:0000256" key="1">
    <source>
        <dbReference type="SAM" id="MobiDB-lite"/>
    </source>
</evidence>
<feature type="region of interest" description="Disordered" evidence="1">
    <location>
        <begin position="2394"/>
        <end position="2424"/>
    </location>
</feature>
<feature type="compositionally biased region" description="Polar residues" evidence="1">
    <location>
        <begin position="2116"/>
        <end position="2146"/>
    </location>
</feature>
<feature type="compositionally biased region" description="Basic and acidic residues" evidence="1">
    <location>
        <begin position="1134"/>
        <end position="1173"/>
    </location>
</feature>
<name>A0AAV0NCH3_9ROSI</name>
<dbReference type="EMBL" id="CAMGYJ010000008">
    <property type="protein sequence ID" value="CAI0456256.1"/>
    <property type="molecule type" value="Genomic_DNA"/>
</dbReference>
<feature type="compositionally biased region" description="Basic and acidic residues" evidence="1">
    <location>
        <begin position="1335"/>
        <end position="1345"/>
    </location>
</feature>
<feature type="compositionally biased region" description="Basic and acidic residues" evidence="1">
    <location>
        <begin position="1620"/>
        <end position="1631"/>
    </location>
</feature>
<feature type="compositionally biased region" description="Basic and acidic residues" evidence="1">
    <location>
        <begin position="424"/>
        <end position="438"/>
    </location>
</feature>
<feature type="compositionally biased region" description="Basic and acidic residues" evidence="1">
    <location>
        <begin position="1039"/>
        <end position="1054"/>
    </location>
</feature>
<feature type="region of interest" description="Disordered" evidence="1">
    <location>
        <begin position="144"/>
        <end position="216"/>
    </location>
</feature>
<feature type="region of interest" description="Disordered" evidence="1">
    <location>
        <begin position="47"/>
        <end position="100"/>
    </location>
</feature>
<feature type="compositionally biased region" description="Basic and acidic residues" evidence="1">
    <location>
        <begin position="309"/>
        <end position="326"/>
    </location>
</feature>
<evidence type="ECO:0008006" key="4">
    <source>
        <dbReference type="Google" id="ProtNLM"/>
    </source>
</evidence>
<feature type="compositionally biased region" description="Basic and acidic residues" evidence="1">
    <location>
        <begin position="536"/>
        <end position="567"/>
    </location>
</feature>
<dbReference type="PANTHER" id="PTHR35511:SF2">
    <property type="entry name" value="A-KINASE ANCHOR-LIKE PROTEIN"/>
    <property type="match status" value="1"/>
</dbReference>
<sequence>MASSEVEKITEPVSLTQEVEGVKSYLTPEVEAAVVSLAKSDEMLKLQHNLPDGNNSSISEVPEDESFLESSSSGIKVSGQDPCEKEQVNTSQADEPIAAKSCQVQHESIEEAGLDAVVEDRVSPGIEAAEQISTPEIRLVQNEAAASETCLENGSQDNDFSSGVEGKDLEPENEEANKSEMASSVENEVAEKGNVVLETGLQDEEKPADPEDVKDGVLVQEKNSIATEANEIAECAEEARISNDKPDEAMAAEAETMVEKTLHSESHEKANEQNEAAVETEKHIESESRELGEPAVAELVTMSAESETEAEKQEQVDEPDSKEGLEIHNYGASKEVVQTEEEAYDAKTPELETKSNHDETVNKEGSSKEITTVSDDDKVEEPVKENTDQDLQIDDQSARKEDIATPLESDVAEKENTGEIGVQEEEKTADFDDVRDNEVVLQEKTANATEANETAESAETKISDDKPDEAQKVESETVEKKPLHSESREEATYQQNEAPAEIENHIGSEPSAELVTKNGEIDDEKQEEIVQPESSEAPKVHHDAETSKEEEKVQTKEETSDAQKTELEPMSNEDDTVKELETNPTLGIDEALEKTAAKRENPTIHIVEKEVEIQKEEISKEDMKGDDAVDVIEEPVKEDTAEEIKIDDHSASKEIIEETKRVDSSVEDPEKNEQSPKVTLETPPQGEKDGQENDEKEEQKTEGVEEEEVPKKNESVDASEETITLGFSSPDDEKEEAEEINKETTETVDESSPPTQDHESCDSTVQTSVEKKEVRLESENIGVPVESNEKSKGVEEVEDISNNETSNVAEAEQLVIPVFLPESEGDSSSKLDHGVSEEKTEISEEDAKGDLSNEIHATDTIEQTPVEDLQKSEETVEHSNREVLEQSETAAEVESGSTPDETEQNGEAVVDETAPNSLSNHEKEQNAETKTEAESSVEQQMEEPVKEGIVADLGVDDARACKEIEQNKKAPDTTLETSHEGEKIEGLPNEDKDTDKGESKSETEEEVGQRTEQGKTVERVIEVPQVDCQAAVVAHEGTGEHSIYETEHKPRVEASEDSNVIVTLEASPEDDKKEEVVESNKETTETVVEPATATQDHGSLESESLGLEQVAEICKEAPETGEVTEGAEGNSSSKVDDNVQEKVDIPEEESHSTEFIEPSKAEDLQKDKQKAELASEEVLEQSETAAEVESSSTAHETEQDDEVVTGIASTIEVKTEVPETDEIMEKETLKGEKVETVLQEEKEHETRTSTEENPEELVTEHEITMKDTEVSGEIQTKDDKLPVVEKEVPEIIQSADEEKELENTMEDKEESTKEMAELVQSEKVVESVLGEEGEKEGVPEEKASVEPEAVEAIDTTQQGNLIEEVKESIPSSTESDKATGSNEQTESVAAIIQAAPTLDKETLVEETTEDESTMVEGTEKPLVASSATTTFEDSEGTSKEETIEEDHEERKQIADEFGESRLPAAGILESAAMQEEEVKGNVESVVAESEAIPDQLAEEKHVVQSSEVPSHEDDDEEKKQPYDEVCESRLPAAGILESAAMQEEEVKGNVESVLEESKAVQEQIPEEKHVVQSSEVPAHGDDYETKAVIENTEEEEAKIVLVSQPDSPHDPLELQTTKDTSLKEVQPRELESEASTENKPVEEQDKEEGASQTVEEQIKEASEGVEATNEDKITVEKSINVEEAEEQHQEEPPSLLAKGEEEKESSIDTEEVKDELPKTESESEGESCSQEQVKSLEDAGEEVFVSDEMDQKQEASDSTGNEEVKDDEVPATQALPEEPEVLQDEPKQTEEECKPEEVEKENQVKEIQEEVNASSVDITEENREIPEASVAENTAKQTEEHEVEPHVEEGVLECDKVQKGDDAAVSTEETKEVSALTTLEGEASRPVEQVSREFQVSELQHEVEESAITKETKEVSEVVQVSGTAEAKPPKENEISHPESPPVEKPNEPKSSEKSEPIEETLKEIEEASGPMEQVSREFQVSELEPEVEKSSPESKGSAITEETEVVSHDTKPLEENEIIQPENSLVEKPEEEHPEALETSKPMEETLKEAKEMIDEASIIKEETIVGQQKEGQEEKEESSEPASNFEFPGFIQPKELEQQVTTECPSGSEESKETAATQEKTVDISTVINKETLNSASEGSSQAVITKPVDNAENQPEGSEAELVIKEKEKEIIQESKPESEQKAERIPEDEIEPKESGNDGVSREKESIPSECDVKIVEEDEAKVKTEEGKAEDTTLIDKELCTEISQRDLPMELVEEATSEKQISTAAKPSAADETINPAKVSLFDMMAKSTRERQVVLEPTEEKEPQPAVTRDETKAAEAEPEKAKSDNEKENDEERQEEEQDEGEDQHKNDSGSDGMVIVEASKEAEVKVVTTPQKKSHNILSEVGSKVKHSISKVRKVITGKSSHQSKQKSPEQNSPK</sequence>
<feature type="compositionally biased region" description="Low complexity" evidence="1">
    <location>
        <begin position="1181"/>
        <end position="1194"/>
    </location>
</feature>
<dbReference type="PANTHER" id="PTHR35511">
    <property type="entry name" value="A-KINASE ANCHOR-LIKE PROTEIN"/>
    <property type="match status" value="1"/>
</dbReference>
<evidence type="ECO:0000313" key="2">
    <source>
        <dbReference type="EMBL" id="CAI0456256.1"/>
    </source>
</evidence>
<feature type="region of interest" description="Disordered" evidence="1">
    <location>
        <begin position="1547"/>
        <end position="1585"/>
    </location>
</feature>
<feature type="compositionally biased region" description="Basic and acidic residues" evidence="1">
    <location>
        <begin position="2006"/>
        <end position="2015"/>
    </location>
</feature>
<feature type="compositionally biased region" description="Basic and acidic residues" evidence="1">
    <location>
        <begin position="1258"/>
        <end position="1289"/>
    </location>
</feature>
<feature type="region of interest" description="Disordered" evidence="1">
    <location>
        <begin position="2296"/>
        <end position="2370"/>
    </location>
</feature>
<evidence type="ECO:0000313" key="3">
    <source>
        <dbReference type="Proteomes" id="UP001154282"/>
    </source>
</evidence>
<feature type="region of interest" description="Disordered" evidence="1">
    <location>
        <begin position="615"/>
        <end position="1018"/>
    </location>
</feature>
<feature type="region of interest" description="Disordered" evidence="1">
    <location>
        <begin position="259"/>
        <end position="588"/>
    </location>
</feature>
<feature type="compositionally biased region" description="Basic and acidic residues" evidence="1">
    <location>
        <begin position="1069"/>
        <end position="1084"/>
    </location>
</feature>
<feature type="compositionally biased region" description="Basic and acidic residues" evidence="1">
    <location>
        <begin position="1639"/>
        <end position="1649"/>
    </location>
</feature>
<reference evidence="2" key="1">
    <citation type="submission" date="2022-08" db="EMBL/GenBank/DDBJ databases">
        <authorList>
            <person name="Gutierrez-Valencia J."/>
        </authorList>
    </citation>
    <scope>NUCLEOTIDE SEQUENCE</scope>
</reference>
<feature type="compositionally biased region" description="Basic and acidic residues" evidence="1">
    <location>
        <begin position="769"/>
        <end position="778"/>
    </location>
</feature>
<dbReference type="Proteomes" id="UP001154282">
    <property type="component" value="Unassembled WGS sequence"/>
</dbReference>
<feature type="compositionally biased region" description="Basic and acidic residues" evidence="1">
    <location>
        <begin position="868"/>
        <end position="884"/>
    </location>
</feature>
<feature type="compositionally biased region" description="Basic and acidic residues" evidence="1">
    <location>
        <begin position="279"/>
        <end position="292"/>
    </location>
</feature>
<feature type="compositionally biased region" description="Basic and acidic residues" evidence="1">
    <location>
        <begin position="634"/>
        <end position="674"/>
    </location>
</feature>
<feature type="compositionally biased region" description="Basic and acidic residues" evidence="1">
    <location>
        <begin position="203"/>
        <end position="215"/>
    </location>
</feature>
<feature type="compositionally biased region" description="Acidic residues" evidence="1">
    <location>
        <begin position="1404"/>
        <end position="1413"/>
    </location>
</feature>
<feature type="compositionally biased region" description="Basic and acidic residues" evidence="1">
    <location>
        <begin position="2296"/>
        <end position="2334"/>
    </location>
</feature>
<feature type="compositionally biased region" description="Basic and acidic residues" evidence="1">
    <location>
        <begin position="1213"/>
        <end position="1250"/>
    </location>
</feature>
<feature type="compositionally biased region" description="Basic and acidic residues" evidence="1">
    <location>
        <begin position="1903"/>
        <end position="1916"/>
    </location>
</feature>
<feature type="compositionally biased region" description="Basic and acidic residues" evidence="1">
    <location>
        <begin position="2165"/>
        <end position="2216"/>
    </location>
</feature>
<gene>
    <name evidence="2" type="ORF">LITE_LOCUS32690</name>
</gene>
<feature type="compositionally biased region" description="Basic and acidic residues" evidence="1">
    <location>
        <begin position="827"/>
        <end position="859"/>
    </location>
</feature>
<keyword evidence="3" id="KW-1185">Reference proteome</keyword>
<proteinExistence type="predicted"/>
<accession>A0AAV0NCH3</accession>
<feature type="compositionally biased region" description="Basic and acidic residues" evidence="1">
    <location>
        <begin position="1837"/>
        <end position="1872"/>
    </location>
</feature>
<feature type="compositionally biased region" description="Basic and acidic residues" evidence="1">
    <location>
        <begin position="259"/>
        <end position="272"/>
    </location>
</feature>
<feature type="compositionally biased region" description="Acidic residues" evidence="1">
    <location>
        <begin position="1738"/>
        <end position="1748"/>
    </location>
</feature>
<feature type="compositionally biased region" description="Basic and acidic residues" evidence="1">
    <location>
        <begin position="956"/>
        <end position="1018"/>
    </location>
</feature>
<feature type="compositionally biased region" description="Polar residues" evidence="1">
    <location>
        <begin position="150"/>
        <end position="161"/>
    </location>
</feature>
<protein>
    <recommendedName>
        <fullName evidence="4">Titin-like</fullName>
    </recommendedName>
</protein>